<dbReference type="EMBL" id="UZAH01035581">
    <property type="protein sequence ID" value="VDP41576.1"/>
    <property type="molecule type" value="Genomic_DNA"/>
</dbReference>
<evidence type="ECO:0000313" key="7">
    <source>
        <dbReference type="WBParaSite" id="HPBE_0002388001-mRNA-1"/>
    </source>
</evidence>
<evidence type="ECO:0000313" key="6">
    <source>
        <dbReference type="Proteomes" id="UP000050761"/>
    </source>
</evidence>
<feature type="domain" description="CBS" evidence="4">
    <location>
        <begin position="55"/>
        <end position="111"/>
    </location>
</feature>
<proteinExistence type="predicted"/>
<dbReference type="PANTHER" id="PTHR45720:SF15">
    <property type="entry name" value="CHLORIDE CHANNEL PROTEIN"/>
    <property type="match status" value="1"/>
</dbReference>
<sequence length="312" mass="35096">MPLEPHHKLQIAMLMGNAICKFLQPSIYESIIRIKKYPYLPDLPPSRISVHTVKVEQLMVCDVIYITKDMTYREMKEILQIAPHLRSFPIVTDHENKILLGSVAKRYLMMLLRRHVLITQQDSRASGRMTPSEIFNTIRRTTVPLQAVFTRPTSAELSTVRLPSDLLTSQLQHDERDPEALLSRTIDLDEIAIDAAPFQLVLGSSLYKVHTLFSLLGLSHAYVTDCGRLVGVVGLKEVCPLIRAHRFTQCIPQCSLQLRDALANIYVRGAVVPERKLTSASAALLHSKVCTQTLQIKLNTVLAVSLTLLKSN</sequence>
<keyword evidence="2" id="KW-0406">Ion transport</keyword>
<evidence type="ECO:0000256" key="3">
    <source>
        <dbReference type="ARBA" id="ARBA00023214"/>
    </source>
</evidence>
<evidence type="ECO:0000313" key="5">
    <source>
        <dbReference type="EMBL" id="VDP41576.1"/>
    </source>
</evidence>
<keyword evidence="3" id="KW-0868">Chloride</keyword>
<keyword evidence="1" id="KW-0813">Transport</keyword>
<dbReference type="Pfam" id="PF00571">
    <property type="entry name" value="CBS"/>
    <property type="match status" value="1"/>
</dbReference>
<dbReference type="InterPro" id="IPR046342">
    <property type="entry name" value="CBS_dom_sf"/>
</dbReference>
<accession>A0A183GMG0</accession>
<dbReference type="Gene3D" id="3.10.580.10">
    <property type="entry name" value="CBS-domain"/>
    <property type="match status" value="1"/>
</dbReference>
<name>A0A183GMG0_HELPZ</name>
<dbReference type="GO" id="GO:0005247">
    <property type="term" value="F:voltage-gated chloride channel activity"/>
    <property type="evidence" value="ECO:0007669"/>
    <property type="project" value="TreeGrafter"/>
</dbReference>
<dbReference type="PANTHER" id="PTHR45720">
    <property type="entry name" value="CHLORIDE CHANNEL PROTEIN 2"/>
    <property type="match status" value="1"/>
</dbReference>
<gene>
    <name evidence="5" type="ORF">HPBE_LOCUS23878</name>
</gene>
<evidence type="ECO:0000256" key="2">
    <source>
        <dbReference type="ARBA" id="ARBA00023065"/>
    </source>
</evidence>
<dbReference type="Proteomes" id="UP000050761">
    <property type="component" value="Unassembled WGS sequence"/>
</dbReference>
<reference evidence="5 6" key="1">
    <citation type="submission" date="2018-11" db="EMBL/GenBank/DDBJ databases">
        <authorList>
            <consortium name="Pathogen Informatics"/>
        </authorList>
    </citation>
    <scope>NUCLEOTIDE SEQUENCE [LARGE SCALE GENOMIC DNA]</scope>
</reference>
<dbReference type="OrthoDB" id="4564at2759"/>
<dbReference type="CDD" id="cd04591">
    <property type="entry name" value="CBS_pair_voltage-gated_CLC_euk_bac"/>
    <property type="match status" value="1"/>
</dbReference>
<dbReference type="SUPFAM" id="SSF54631">
    <property type="entry name" value="CBS-domain pair"/>
    <property type="match status" value="1"/>
</dbReference>
<keyword evidence="6" id="KW-1185">Reference proteome</keyword>
<dbReference type="FunFam" id="3.10.580.10:FF:000050">
    <property type="entry name" value="Chloride channel protein"/>
    <property type="match status" value="1"/>
</dbReference>
<evidence type="ECO:0000256" key="1">
    <source>
        <dbReference type="ARBA" id="ARBA00022448"/>
    </source>
</evidence>
<organism evidence="6 7">
    <name type="scientific">Heligmosomoides polygyrus</name>
    <name type="common">Parasitic roundworm</name>
    <dbReference type="NCBI Taxonomy" id="6339"/>
    <lineage>
        <taxon>Eukaryota</taxon>
        <taxon>Metazoa</taxon>
        <taxon>Ecdysozoa</taxon>
        <taxon>Nematoda</taxon>
        <taxon>Chromadorea</taxon>
        <taxon>Rhabditida</taxon>
        <taxon>Rhabditina</taxon>
        <taxon>Rhabditomorpha</taxon>
        <taxon>Strongyloidea</taxon>
        <taxon>Heligmosomidae</taxon>
        <taxon>Heligmosomoides</taxon>
    </lineage>
</organism>
<protein>
    <submittedName>
        <fullName evidence="7">CBS domain-containing protein</fullName>
    </submittedName>
</protein>
<dbReference type="GO" id="GO:0005886">
    <property type="term" value="C:plasma membrane"/>
    <property type="evidence" value="ECO:0007669"/>
    <property type="project" value="TreeGrafter"/>
</dbReference>
<dbReference type="AlphaFoldDB" id="A0A183GMG0"/>
<dbReference type="WBParaSite" id="HPBE_0002388001-mRNA-1">
    <property type="protein sequence ID" value="HPBE_0002388001-mRNA-1"/>
    <property type="gene ID" value="HPBE_0002388001"/>
</dbReference>
<reference evidence="7" key="2">
    <citation type="submission" date="2019-09" db="UniProtKB">
        <authorList>
            <consortium name="WormBaseParasite"/>
        </authorList>
    </citation>
    <scope>IDENTIFICATION</scope>
</reference>
<dbReference type="InterPro" id="IPR050970">
    <property type="entry name" value="Cl_channel_volt-gated"/>
</dbReference>
<accession>A0A3P8HDT5</accession>
<evidence type="ECO:0000259" key="4">
    <source>
        <dbReference type="Pfam" id="PF00571"/>
    </source>
</evidence>
<dbReference type="InterPro" id="IPR000644">
    <property type="entry name" value="CBS_dom"/>
</dbReference>